<name>A0ABS8X8A7_9GAMM</name>
<evidence type="ECO:0000313" key="2">
    <source>
        <dbReference type="Proteomes" id="UP001320170"/>
    </source>
</evidence>
<evidence type="ECO:0000313" key="1">
    <source>
        <dbReference type="EMBL" id="MCE3532919.1"/>
    </source>
</evidence>
<keyword evidence="2" id="KW-1185">Reference proteome</keyword>
<organism evidence="1 2">
    <name type="scientific">Legionella resiliens</name>
    <dbReference type="NCBI Taxonomy" id="2905958"/>
    <lineage>
        <taxon>Bacteria</taxon>
        <taxon>Pseudomonadati</taxon>
        <taxon>Pseudomonadota</taxon>
        <taxon>Gammaproteobacteria</taxon>
        <taxon>Legionellales</taxon>
        <taxon>Legionellaceae</taxon>
        <taxon>Legionella</taxon>
    </lineage>
</organism>
<comment type="caution">
    <text evidence="1">The sequence shown here is derived from an EMBL/GenBank/DDBJ whole genome shotgun (WGS) entry which is preliminary data.</text>
</comment>
<accession>A0ABS8X8A7</accession>
<dbReference type="RefSeq" id="WP_182349652.1">
    <property type="nucleotide sequence ID" value="NZ_JAJSPM010000008.1"/>
</dbReference>
<protein>
    <submittedName>
        <fullName evidence="1">Uncharacterized protein</fullName>
    </submittedName>
</protein>
<reference evidence="1 2" key="1">
    <citation type="journal article" date="2024" name="Pathogens">
        <title>Characterization of a Novel Species of Legionella Isolated from a Healthcare Facility: Legionella resiliens sp. nov.</title>
        <authorList>
            <person name="Cristino S."/>
            <person name="Pascale M.R."/>
            <person name="Marino F."/>
            <person name="Derelitto C."/>
            <person name="Salaris S."/>
            <person name="Orsini M."/>
            <person name="Squarzoni S."/>
            <person name="Grottola A."/>
            <person name="Girolamini L."/>
        </authorList>
    </citation>
    <scope>NUCLEOTIDE SEQUENCE [LARGE SCALE GENOMIC DNA]</scope>
    <source>
        <strain evidence="1 2">8cVS16</strain>
    </source>
</reference>
<dbReference type="EMBL" id="JAJTND010000004">
    <property type="protein sequence ID" value="MCE3532919.1"/>
    <property type="molecule type" value="Genomic_DNA"/>
</dbReference>
<sequence length="237" mass="25905">MQSKSEPSKKEPCKKEVEYQISVCVKDTNQENGPGHVSALLIKKKGNSTTISHTSFFPGPFGSVINGLTLGSVPVKGQLAPDHVQDIQEADHVLVASVSKEQYKSAKKGQQEFHQQVETGQRAYSVFGKSNPIAKGLNRLANGCKGAQLITEKHLKTSGSLAPEDMCGVPVFDDDHPKFEKVRLDNCSSSVSLVVKKGGFVDFKNPKIPSFFTSELEKNGFQKVDKVDFAKKLEIKL</sequence>
<proteinExistence type="predicted"/>
<dbReference type="Proteomes" id="UP001320170">
    <property type="component" value="Unassembled WGS sequence"/>
</dbReference>
<gene>
    <name evidence="1" type="ORF">LXO92_11080</name>
</gene>